<dbReference type="PANTHER" id="PTHR45527:SF1">
    <property type="entry name" value="FATTY ACID SYNTHASE"/>
    <property type="match status" value="1"/>
</dbReference>
<dbReference type="InterPro" id="IPR006162">
    <property type="entry name" value="Ppantetheine_attach_site"/>
</dbReference>
<evidence type="ECO:0000256" key="1">
    <source>
        <dbReference type="ARBA" id="ARBA00001957"/>
    </source>
</evidence>
<dbReference type="InterPro" id="IPR009081">
    <property type="entry name" value="PP-bd_ACP"/>
</dbReference>
<dbReference type="Gene3D" id="3.30.300.30">
    <property type="match status" value="1"/>
</dbReference>
<proteinExistence type="inferred from homology"/>
<dbReference type="GO" id="GO:0009366">
    <property type="term" value="C:enterobactin synthetase complex"/>
    <property type="evidence" value="ECO:0007669"/>
    <property type="project" value="TreeGrafter"/>
</dbReference>
<dbReference type="GO" id="GO:0047527">
    <property type="term" value="F:2,3-dihydroxybenzoate-serine ligase activity"/>
    <property type="evidence" value="ECO:0007669"/>
    <property type="project" value="TreeGrafter"/>
</dbReference>
<dbReference type="InterPro" id="IPR020845">
    <property type="entry name" value="AMP-binding_CS"/>
</dbReference>
<evidence type="ECO:0000313" key="7">
    <source>
        <dbReference type="Proteomes" id="UP000050554"/>
    </source>
</evidence>
<dbReference type="GO" id="GO:0005829">
    <property type="term" value="C:cytosol"/>
    <property type="evidence" value="ECO:0007669"/>
    <property type="project" value="TreeGrafter"/>
</dbReference>
<comment type="caution">
    <text evidence="6">The sequence shown here is derived from an EMBL/GenBank/DDBJ whole genome shotgun (WGS) entry which is preliminary data.</text>
</comment>
<feature type="domain" description="Carrier" evidence="5">
    <location>
        <begin position="1119"/>
        <end position="1194"/>
    </location>
</feature>
<dbReference type="InterPro" id="IPR010071">
    <property type="entry name" value="AA_adenyl_dom"/>
</dbReference>
<dbReference type="Pfam" id="PF13193">
    <property type="entry name" value="AMP-binding_C"/>
    <property type="match status" value="1"/>
</dbReference>
<dbReference type="FunFam" id="2.30.38.10:FF:000001">
    <property type="entry name" value="Non-ribosomal peptide synthetase PvdI"/>
    <property type="match status" value="1"/>
</dbReference>
<dbReference type="PROSITE" id="PS50075">
    <property type="entry name" value="CARRIER"/>
    <property type="match status" value="1"/>
</dbReference>
<dbReference type="CDD" id="cd17649">
    <property type="entry name" value="A_NRPS_PvdJ-like"/>
    <property type="match status" value="1"/>
</dbReference>
<dbReference type="NCBIfam" id="TIGR01733">
    <property type="entry name" value="AA-adenyl-dom"/>
    <property type="match status" value="1"/>
</dbReference>
<dbReference type="EMBL" id="LJRF01000219">
    <property type="protein sequence ID" value="KPY42170.1"/>
    <property type="molecule type" value="Genomic_DNA"/>
</dbReference>
<dbReference type="PROSITE" id="PS00012">
    <property type="entry name" value="PHOSPHOPANTETHEINE"/>
    <property type="match status" value="1"/>
</dbReference>
<dbReference type="InterPro" id="IPR025110">
    <property type="entry name" value="AMP-bd_C"/>
</dbReference>
<dbReference type="PROSITE" id="PS00455">
    <property type="entry name" value="AMP_BINDING"/>
    <property type="match status" value="1"/>
</dbReference>
<dbReference type="Pfam" id="PF00501">
    <property type="entry name" value="AMP-binding"/>
    <property type="match status" value="1"/>
</dbReference>
<dbReference type="SUPFAM" id="SSF52777">
    <property type="entry name" value="CoA-dependent acyltransferases"/>
    <property type="match status" value="2"/>
</dbReference>
<dbReference type="Gene3D" id="2.30.38.10">
    <property type="entry name" value="Luciferase, Domain 3"/>
    <property type="match status" value="1"/>
</dbReference>
<keyword evidence="3" id="KW-0596">Phosphopantetheine</keyword>
<gene>
    <name evidence="6" type="ORF">ALO47_04808</name>
</gene>
<dbReference type="CDD" id="cd19531">
    <property type="entry name" value="LCL_NRPS-like"/>
    <property type="match status" value="1"/>
</dbReference>
<dbReference type="InterPro" id="IPR000873">
    <property type="entry name" value="AMP-dep_synth/lig_dom"/>
</dbReference>
<dbReference type="PANTHER" id="PTHR45527">
    <property type="entry name" value="NONRIBOSOMAL PEPTIDE SYNTHETASE"/>
    <property type="match status" value="1"/>
</dbReference>
<dbReference type="AlphaFoldDB" id="A0A0P9Z0C8"/>
<dbReference type="GO" id="GO:0031177">
    <property type="term" value="F:phosphopantetheine binding"/>
    <property type="evidence" value="ECO:0007669"/>
    <property type="project" value="InterPro"/>
</dbReference>
<dbReference type="GO" id="GO:0043041">
    <property type="term" value="P:amino acid activation for nonribosomal peptide biosynthetic process"/>
    <property type="evidence" value="ECO:0007669"/>
    <property type="project" value="TreeGrafter"/>
</dbReference>
<evidence type="ECO:0000259" key="5">
    <source>
        <dbReference type="PROSITE" id="PS50075"/>
    </source>
</evidence>
<comment type="similarity">
    <text evidence="2">Belongs to the ATP-dependent AMP-binding enzyme family.</text>
</comment>
<dbReference type="InterPro" id="IPR001242">
    <property type="entry name" value="Condensation_dom"/>
</dbReference>
<dbReference type="GO" id="GO:0009239">
    <property type="term" value="P:enterobactin biosynthetic process"/>
    <property type="evidence" value="ECO:0007669"/>
    <property type="project" value="TreeGrafter"/>
</dbReference>
<protein>
    <submittedName>
        <fullName evidence="6">Amino acid adenylation</fullName>
    </submittedName>
</protein>
<dbReference type="InterPro" id="IPR036736">
    <property type="entry name" value="ACP-like_sf"/>
</dbReference>
<evidence type="ECO:0000256" key="3">
    <source>
        <dbReference type="ARBA" id="ARBA00022450"/>
    </source>
</evidence>
<dbReference type="SMART" id="SM00823">
    <property type="entry name" value="PKS_PP"/>
    <property type="match status" value="1"/>
</dbReference>
<dbReference type="FunFam" id="3.30.559.10:FF:000012">
    <property type="entry name" value="Non-ribosomal peptide synthetase"/>
    <property type="match status" value="1"/>
</dbReference>
<dbReference type="Gene3D" id="3.30.559.30">
    <property type="entry name" value="Nonribosomal peptide synthetase, condensation domain"/>
    <property type="match status" value="1"/>
</dbReference>
<sequence length="1217" mass="134269">MTRSVTGRMPTRSDGHDQCTLLIVPHAPRGNAAQDAPRPICKTHRSICQYPQNLSKYFPANSFLLRRPRHTVSPIQQGHAPMNPEHAQKLARRFVELPLEKRRLFLDGMRREDMDFSLFPIPSCEGLAERDGLSYAQQRMWFLWQLDPTSAAYNLPMSVCLNGALELPLLEQAFSALVERHESLRTTFGQEGDRAFQRVAPAAPVRIELTDLSAMPVDQRWAAARQAMAEQAVQAFDLQHGPLFTLRVLRLAGQEHVLLLNLHHMITDGWSMNVLIDEWLRGYDALVAGQPLPFQPLVVQYRDYAVWQRSWLEAGEQARQLDYWRAHLGDEHPVLELPTDRPYPALPSHEGARLELALEPELLRNLKTLAQRQGVTLFVVLLATFKSLLHRYSGQTDIRVGGLIANRTRSETEGLVGCFINTQVLRSEVTAQTRFVDLLQTVAKASTGAQSHQELPFDAVIDALQPERSQSHNPLFQVMFNHQPVVADLLDKPLACGLRVANLPAEQQALAQRSHAAASDLMLATSGEGEQLNAAFTYATDIFDAATIARLAAHWRNLLVSVCADPLQTVSQLSMLAAEERALLLDVDNLIKADSSTPAHQLFEAQVRRTPDAIALILPRHGDSPSLTYAELNARGNQLARRLRERGVGPDVLVGVALGRSLDTPVALLAVLKAGGAYVPLDLSAPSERLRHVMDDSGLKLLLTHSDRLAALPMPEGLDYLCIDEVDNMTTDISDLHVPVDPASLAYVIYTSGSTGRPKGVAISHGALAEFVTLGADYSDLREGDRVLQFATHSFDGFVEQFYPPLCRGAAVVLRDERVWHSATFHQTVVEHGVTLADLPAAYWLTLVQDFAASPPAHYGALRQIHVGGEAMAIEGLRLWRDAGLGHVRLLNTYGPTEATVVSSIHDCSALTPEAVSWRGVPIGHALAGRRLYVLDDDLNLLPQGAVGELYIGGPGLARGYHGQPGLSAERFVADPFVAGERLYRTGDRARQRLNGAIEYIGRVDHQVKIRGFRIELGEIESRLQQCHDVREAVVLAVPLASSTQLVAYIVPQAATVSEAEQLTLRQRIKAELQASLPDYMVPTHLLLLPTLPLTPSGKLDRKALPAPDVSQLQARYRAPVSEVEVCLAAIWQEVLHAPRVGLDDHFFELGGHSLLAAQVIARIKTQLGVSLPLRVLFEKPVLDDLSAEVALLTANTPDNDWSNMDQFMDSLEEFEA</sequence>
<comment type="cofactor">
    <cofactor evidence="1">
        <name>pantetheine 4'-phosphate</name>
        <dbReference type="ChEBI" id="CHEBI:47942"/>
    </cofactor>
</comment>
<evidence type="ECO:0000256" key="2">
    <source>
        <dbReference type="ARBA" id="ARBA00006432"/>
    </source>
</evidence>
<dbReference type="Gene3D" id="1.10.1200.10">
    <property type="entry name" value="ACP-like"/>
    <property type="match status" value="1"/>
</dbReference>
<dbReference type="FunFam" id="3.40.50.12780:FF:000012">
    <property type="entry name" value="Non-ribosomal peptide synthetase"/>
    <property type="match status" value="1"/>
</dbReference>
<dbReference type="InterPro" id="IPR045851">
    <property type="entry name" value="AMP-bd_C_sf"/>
</dbReference>
<keyword evidence="4" id="KW-0597">Phosphoprotein</keyword>
<dbReference type="Pfam" id="PF00668">
    <property type="entry name" value="Condensation"/>
    <property type="match status" value="1"/>
</dbReference>
<evidence type="ECO:0000256" key="4">
    <source>
        <dbReference type="ARBA" id="ARBA00022553"/>
    </source>
</evidence>
<reference evidence="6 7" key="1">
    <citation type="submission" date="2015-09" db="EMBL/GenBank/DDBJ databases">
        <title>Genome announcement of multiple Pseudomonas syringae strains.</title>
        <authorList>
            <person name="Thakur S."/>
            <person name="Wang P.W."/>
            <person name="Gong Y."/>
            <person name="Weir B.S."/>
            <person name="Guttman D.S."/>
        </authorList>
    </citation>
    <scope>NUCLEOTIDE SEQUENCE [LARGE SCALE GENOMIC DNA]</scope>
    <source>
        <strain evidence="6 7">ICMP3882</strain>
    </source>
</reference>
<dbReference type="Pfam" id="PF00550">
    <property type="entry name" value="PP-binding"/>
    <property type="match status" value="1"/>
</dbReference>
<dbReference type="Gene3D" id="3.30.559.10">
    <property type="entry name" value="Chloramphenicol acetyltransferase-like domain"/>
    <property type="match status" value="1"/>
</dbReference>
<dbReference type="Gene3D" id="3.40.50.980">
    <property type="match status" value="2"/>
</dbReference>
<organism evidence="6 7">
    <name type="scientific">Pseudomonas syringae pv. ribicola</name>
    <dbReference type="NCBI Taxonomy" id="55398"/>
    <lineage>
        <taxon>Bacteria</taxon>
        <taxon>Pseudomonadati</taxon>
        <taxon>Pseudomonadota</taxon>
        <taxon>Gammaproteobacteria</taxon>
        <taxon>Pseudomonadales</taxon>
        <taxon>Pseudomonadaceae</taxon>
        <taxon>Pseudomonas</taxon>
    </lineage>
</organism>
<dbReference type="FunFam" id="3.40.50.980:FF:000001">
    <property type="entry name" value="Non-ribosomal peptide synthetase"/>
    <property type="match status" value="1"/>
</dbReference>
<dbReference type="Proteomes" id="UP000050554">
    <property type="component" value="Unassembled WGS sequence"/>
</dbReference>
<dbReference type="FunFam" id="1.10.1200.10:FF:000005">
    <property type="entry name" value="Nonribosomal peptide synthetase 1"/>
    <property type="match status" value="1"/>
</dbReference>
<name>A0A0P9Z0C8_PSESI</name>
<dbReference type="InterPro" id="IPR020806">
    <property type="entry name" value="PKS_PP-bd"/>
</dbReference>
<dbReference type="SUPFAM" id="SSF56801">
    <property type="entry name" value="Acetyl-CoA synthetase-like"/>
    <property type="match status" value="1"/>
</dbReference>
<dbReference type="SUPFAM" id="SSF47336">
    <property type="entry name" value="ACP-like"/>
    <property type="match status" value="1"/>
</dbReference>
<evidence type="ECO:0000313" key="6">
    <source>
        <dbReference type="EMBL" id="KPY42170.1"/>
    </source>
</evidence>
<dbReference type="PATRIC" id="fig|55398.3.peg.2462"/>
<dbReference type="InterPro" id="IPR023213">
    <property type="entry name" value="CAT-like_dom_sf"/>
</dbReference>
<accession>A0A0P9Z0C8</accession>
<dbReference type="FunFam" id="3.30.300.30:FF:000010">
    <property type="entry name" value="Enterobactin synthetase component F"/>
    <property type="match status" value="1"/>
</dbReference>